<keyword evidence="1" id="KW-0560">Oxidoreductase</keyword>
<evidence type="ECO:0000313" key="4">
    <source>
        <dbReference type="Proteomes" id="UP000182888"/>
    </source>
</evidence>
<organism evidence="3 4">
    <name type="scientific">Mesorhizobium plurifarium</name>
    <dbReference type="NCBI Taxonomy" id="69974"/>
    <lineage>
        <taxon>Bacteria</taxon>
        <taxon>Pseudomonadati</taxon>
        <taxon>Pseudomonadota</taxon>
        <taxon>Alphaproteobacteria</taxon>
        <taxon>Hyphomicrobiales</taxon>
        <taxon>Phyllobacteriaceae</taxon>
        <taxon>Mesorhizobium</taxon>
    </lineage>
</organism>
<name>A0A0K2W2B1_MESPL</name>
<feature type="domain" description="Fe2OG dioxygenase" evidence="2">
    <location>
        <begin position="137"/>
        <end position="244"/>
    </location>
</feature>
<evidence type="ECO:0000259" key="2">
    <source>
        <dbReference type="PROSITE" id="PS51471"/>
    </source>
</evidence>
<dbReference type="SUPFAM" id="SSF51197">
    <property type="entry name" value="Clavaminate synthase-like"/>
    <property type="match status" value="1"/>
</dbReference>
<dbReference type="Proteomes" id="UP000182888">
    <property type="component" value="Unassembled WGS sequence"/>
</dbReference>
<keyword evidence="1" id="KW-0408">Iron</keyword>
<dbReference type="AlphaFoldDB" id="A0A0K2W2B1"/>
<evidence type="ECO:0000313" key="3">
    <source>
        <dbReference type="EMBL" id="CDX59362.1"/>
    </source>
</evidence>
<protein>
    <recommendedName>
        <fullName evidence="2">Fe2OG dioxygenase domain-containing protein</fullName>
    </recommendedName>
</protein>
<dbReference type="Pfam" id="PF23169">
    <property type="entry name" value="HalD"/>
    <property type="match status" value="1"/>
</dbReference>
<gene>
    <name evidence="3" type="ORF">MPL1032_260051</name>
</gene>
<sequence>MIETILDLDRYPLDCEGTPEWQRLVDESKAALATNGMFNLEGFLRPGMAEKAVAEIRPVMDTRSHVHRRMHNIYFKPPIPELSPDHPALRKVETISHTVCADQIPGSTVLSIYEYEPLVRFLAATMDKPRLYVMQDPLARANVMGYRAGEALNWHFDRSEFTTTLLLQAPERGGDFEYRTDLRSDDNPNYDGVAKLLEGRDPEAKILPIKAGTLNVFRGKNTAHRVTTVEGNRERMIAVFSYYERPGVMFTDEERTGFYGRAA</sequence>
<dbReference type="GO" id="GO:0016491">
    <property type="term" value="F:oxidoreductase activity"/>
    <property type="evidence" value="ECO:0007669"/>
    <property type="project" value="UniProtKB-KW"/>
</dbReference>
<accession>A0A0K2W2B1</accession>
<dbReference type="InterPro" id="IPR005123">
    <property type="entry name" value="Oxoglu/Fe-dep_dioxygenase_dom"/>
</dbReference>
<dbReference type="PROSITE" id="PS51471">
    <property type="entry name" value="FE2OG_OXY"/>
    <property type="match status" value="1"/>
</dbReference>
<evidence type="ECO:0000256" key="1">
    <source>
        <dbReference type="RuleBase" id="RU003682"/>
    </source>
</evidence>
<dbReference type="InterPro" id="IPR056470">
    <property type="entry name" value="BesD/HalB-like"/>
</dbReference>
<comment type="similarity">
    <text evidence="1">Belongs to the iron/ascorbate-dependent oxidoreductase family.</text>
</comment>
<proteinExistence type="inferred from homology"/>
<dbReference type="EMBL" id="CCND01000019">
    <property type="protein sequence ID" value="CDX59362.1"/>
    <property type="molecule type" value="Genomic_DNA"/>
</dbReference>
<dbReference type="GO" id="GO:0046872">
    <property type="term" value="F:metal ion binding"/>
    <property type="evidence" value="ECO:0007669"/>
    <property type="project" value="UniProtKB-KW"/>
</dbReference>
<dbReference type="Gene3D" id="2.60.120.620">
    <property type="entry name" value="q2cbj1_9rhob like domain"/>
    <property type="match status" value="1"/>
</dbReference>
<keyword evidence="1" id="KW-0479">Metal-binding</keyword>
<reference evidence="4" key="1">
    <citation type="submission" date="2014-08" db="EMBL/GenBank/DDBJ databases">
        <authorList>
            <person name="Edwards T."/>
        </authorList>
    </citation>
    <scope>NUCLEOTIDE SEQUENCE [LARGE SCALE GENOMIC DNA]</scope>
</reference>